<keyword evidence="1" id="KW-1133">Transmembrane helix</keyword>
<reference evidence="2" key="2">
    <citation type="submission" date="2023-05" db="EMBL/GenBank/DDBJ databases">
        <authorList>
            <consortium name="Lawrence Berkeley National Laboratory"/>
            <person name="Steindorff A."/>
            <person name="Hensen N."/>
            <person name="Bonometti L."/>
            <person name="Westerberg I."/>
            <person name="Brannstrom I.O."/>
            <person name="Guillou S."/>
            <person name="Cros-Aarteil S."/>
            <person name="Calhoun S."/>
            <person name="Haridas S."/>
            <person name="Kuo A."/>
            <person name="Mondo S."/>
            <person name="Pangilinan J."/>
            <person name="Riley R."/>
            <person name="Labutti K."/>
            <person name="Andreopoulos B."/>
            <person name="Lipzen A."/>
            <person name="Chen C."/>
            <person name="Yanf M."/>
            <person name="Daum C."/>
            <person name="Ng V."/>
            <person name="Clum A."/>
            <person name="Ohm R."/>
            <person name="Martin F."/>
            <person name="Silar P."/>
            <person name="Natvig D."/>
            <person name="Lalanne C."/>
            <person name="Gautier V."/>
            <person name="Ament-Velasquez S.L."/>
            <person name="Kruys A."/>
            <person name="Hutchinson M.I."/>
            <person name="Powell A.J."/>
            <person name="Barry K."/>
            <person name="Miller A.N."/>
            <person name="Grigoriev I.V."/>
            <person name="Debuchy R."/>
            <person name="Gladieux P."/>
            <person name="Thoren M.H."/>
            <person name="Johannesson H."/>
        </authorList>
    </citation>
    <scope>NUCLEOTIDE SEQUENCE</scope>
    <source>
        <strain evidence="2">PSN293</strain>
    </source>
</reference>
<reference evidence="2" key="1">
    <citation type="journal article" date="2023" name="Mol. Phylogenet. Evol.">
        <title>Genome-scale phylogeny and comparative genomics of the fungal order Sordariales.</title>
        <authorList>
            <person name="Hensen N."/>
            <person name="Bonometti L."/>
            <person name="Westerberg I."/>
            <person name="Brannstrom I.O."/>
            <person name="Guillou S."/>
            <person name="Cros-Aarteil S."/>
            <person name="Calhoun S."/>
            <person name="Haridas S."/>
            <person name="Kuo A."/>
            <person name="Mondo S."/>
            <person name="Pangilinan J."/>
            <person name="Riley R."/>
            <person name="LaButti K."/>
            <person name="Andreopoulos B."/>
            <person name="Lipzen A."/>
            <person name="Chen C."/>
            <person name="Yan M."/>
            <person name="Daum C."/>
            <person name="Ng V."/>
            <person name="Clum A."/>
            <person name="Steindorff A."/>
            <person name="Ohm R.A."/>
            <person name="Martin F."/>
            <person name="Silar P."/>
            <person name="Natvig D.O."/>
            <person name="Lalanne C."/>
            <person name="Gautier V."/>
            <person name="Ament-Velasquez S.L."/>
            <person name="Kruys A."/>
            <person name="Hutchinson M.I."/>
            <person name="Powell A.J."/>
            <person name="Barry K."/>
            <person name="Miller A.N."/>
            <person name="Grigoriev I.V."/>
            <person name="Debuchy R."/>
            <person name="Gladieux P."/>
            <person name="Hiltunen Thoren M."/>
            <person name="Johannesson H."/>
        </authorList>
    </citation>
    <scope>NUCLEOTIDE SEQUENCE</scope>
    <source>
        <strain evidence="2">PSN293</strain>
    </source>
</reference>
<protein>
    <submittedName>
        <fullName evidence="2">Uncharacterized protein</fullName>
    </submittedName>
</protein>
<organism evidence="2 3">
    <name type="scientific">Rhypophila decipiens</name>
    <dbReference type="NCBI Taxonomy" id="261697"/>
    <lineage>
        <taxon>Eukaryota</taxon>
        <taxon>Fungi</taxon>
        <taxon>Dikarya</taxon>
        <taxon>Ascomycota</taxon>
        <taxon>Pezizomycotina</taxon>
        <taxon>Sordariomycetes</taxon>
        <taxon>Sordariomycetidae</taxon>
        <taxon>Sordariales</taxon>
        <taxon>Naviculisporaceae</taxon>
        <taxon>Rhypophila</taxon>
    </lineage>
</organism>
<evidence type="ECO:0000313" key="2">
    <source>
        <dbReference type="EMBL" id="KAK4219157.1"/>
    </source>
</evidence>
<keyword evidence="3" id="KW-1185">Reference proteome</keyword>
<evidence type="ECO:0000313" key="3">
    <source>
        <dbReference type="Proteomes" id="UP001301769"/>
    </source>
</evidence>
<dbReference type="EMBL" id="MU858049">
    <property type="protein sequence ID" value="KAK4219157.1"/>
    <property type="molecule type" value="Genomic_DNA"/>
</dbReference>
<feature type="transmembrane region" description="Helical" evidence="1">
    <location>
        <begin position="15"/>
        <end position="33"/>
    </location>
</feature>
<sequence>MEIAIKLRDFVSRNYAAIAADAAALISGLVFFAELCRAVMDTPAGSLGGLAESEREEKGYVILIIKLTS</sequence>
<dbReference type="AlphaFoldDB" id="A0AAN7BDB4"/>
<accession>A0AAN7BDB4</accession>
<proteinExistence type="predicted"/>
<comment type="caution">
    <text evidence="2">The sequence shown here is derived from an EMBL/GenBank/DDBJ whole genome shotgun (WGS) entry which is preliminary data.</text>
</comment>
<gene>
    <name evidence="2" type="ORF">QBC37DRAFT_368159</name>
</gene>
<evidence type="ECO:0000256" key="1">
    <source>
        <dbReference type="SAM" id="Phobius"/>
    </source>
</evidence>
<keyword evidence="1" id="KW-0472">Membrane</keyword>
<dbReference type="Proteomes" id="UP001301769">
    <property type="component" value="Unassembled WGS sequence"/>
</dbReference>
<keyword evidence="1" id="KW-0812">Transmembrane</keyword>
<name>A0AAN7BDB4_9PEZI</name>